<dbReference type="RefSeq" id="WP_265128475.1">
    <property type="nucleotide sequence ID" value="NZ_JAPCHY010000011.1"/>
</dbReference>
<dbReference type="Proteomes" id="UP001209922">
    <property type="component" value="Unassembled WGS sequence"/>
</dbReference>
<evidence type="ECO:0008006" key="4">
    <source>
        <dbReference type="Google" id="ProtNLM"/>
    </source>
</evidence>
<evidence type="ECO:0000313" key="3">
    <source>
        <dbReference type="Proteomes" id="UP001209922"/>
    </source>
</evidence>
<feature type="transmembrane region" description="Helical" evidence="1">
    <location>
        <begin position="105"/>
        <end position="123"/>
    </location>
</feature>
<evidence type="ECO:0000256" key="1">
    <source>
        <dbReference type="SAM" id="Phobius"/>
    </source>
</evidence>
<organism evidence="2 3">
    <name type="scientific">Xanthomonas chitinilytica</name>
    <dbReference type="NCBI Taxonomy" id="2989819"/>
    <lineage>
        <taxon>Bacteria</taxon>
        <taxon>Pseudomonadati</taxon>
        <taxon>Pseudomonadota</taxon>
        <taxon>Gammaproteobacteria</taxon>
        <taxon>Lysobacterales</taxon>
        <taxon>Lysobacteraceae</taxon>
        <taxon>Xanthomonas</taxon>
    </lineage>
</organism>
<feature type="transmembrane region" description="Helical" evidence="1">
    <location>
        <begin position="29"/>
        <end position="53"/>
    </location>
</feature>
<evidence type="ECO:0000313" key="2">
    <source>
        <dbReference type="EMBL" id="MCW4473492.1"/>
    </source>
</evidence>
<keyword evidence="3" id="KW-1185">Reference proteome</keyword>
<reference evidence="2 3" key="1">
    <citation type="submission" date="2022-10" db="EMBL/GenBank/DDBJ databases">
        <title>Xanthomonas sp. H13-6.</title>
        <authorList>
            <person name="Liu X."/>
            <person name="Deng Z."/>
            <person name="Jiang Y."/>
            <person name="Yu T."/>
            <person name="Ai J."/>
        </authorList>
    </citation>
    <scope>NUCLEOTIDE SEQUENCE [LARGE SCALE GENOMIC DNA]</scope>
    <source>
        <strain evidence="2 3">H13-6</strain>
    </source>
</reference>
<name>A0ABT3JYD2_9XANT</name>
<feature type="transmembrane region" description="Helical" evidence="1">
    <location>
        <begin position="203"/>
        <end position="226"/>
    </location>
</feature>
<accession>A0ABT3JYD2</accession>
<dbReference type="EMBL" id="JAPCHY010000011">
    <property type="protein sequence ID" value="MCW4473492.1"/>
    <property type="molecule type" value="Genomic_DNA"/>
</dbReference>
<feature type="transmembrane region" description="Helical" evidence="1">
    <location>
        <begin position="314"/>
        <end position="331"/>
    </location>
</feature>
<keyword evidence="1" id="KW-0812">Transmembrane</keyword>
<protein>
    <recommendedName>
        <fullName evidence="4">ABC transporter permease</fullName>
    </recommendedName>
</protein>
<gene>
    <name evidence="2" type="ORF">OK345_13380</name>
</gene>
<feature type="transmembrane region" description="Helical" evidence="1">
    <location>
        <begin position="233"/>
        <end position="252"/>
    </location>
</feature>
<proteinExistence type="predicted"/>
<keyword evidence="1" id="KW-1133">Transmembrane helix</keyword>
<comment type="caution">
    <text evidence="2">The sequence shown here is derived from an EMBL/GenBank/DDBJ whole genome shotgun (WGS) entry which is preliminary data.</text>
</comment>
<feature type="transmembrane region" description="Helical" evidence="1">
    <location>
        <begin position="153"/>
        <end position="183"/>
    </location>
</feature>
<keyword evidence="1" id="KW-0472">Membrane</keyword>
<sequence length="338" mass="36616">MNAVHHPISKAASFKWLLKREYWENRGGFLWTPLVAGGVSLLLSTIAIVLGLVAMRKAVVGGGIHINGINVNGLDLGLLTSDMSAENAAQLAEAINFTTFLSSTWPFIALAFVVFFYCLGALYDERRDRSVLFWKSLPLSDTQTVLSKAASALVVAPLLAVIASILAMFGFLIVISLVVLFHGGNPITLIWGPADPLVMAAGHLSWIPVYALWALPTVGWLLFCSAWARGKPFLWAVMVPLFAGVIVHWFNLTRLFGEQPGWFWAHVVGRLLLGTFPGSDLPYRSAAEGGQSLQGMVGDFSPVNQLAAFKLPELWIGAVVGAALIAGAIYMRRRRGDA</sequence>